<dbReference type="PANTHER" id="PTHR37845:SF1">
    <property type="entry name" value="SEQUENCE ORPHAN"/>
    <property type="match status" value="1"/>
</dbReference>
<dbReference type="InterPro" id="IPR038781">
    <property type="entry name" value="C365.16-ike"/>
</dbReference>
<dbReference type="EMBL" id="MU006125">
    <property type="protein sequence ID" value="KAF2834194.1"/>
    <property type="molecule type" value="Genomic_DNA"/>
</dbReference>
<name>A0A9P4VN68_9PEZI</name>
<protein>
    <recommendedName>
        <fullName evidence="3">Sequence orphan</fullName>
    </recommendedName>
</protein>
<evidence type="ECO:0000313" key="1">
    <source>
        <dbReference type="EMBL" id="KAF2834194.1"/>
    </source>
</evidence>
<dbReference type="AlphaFoldDB" id="A0A9P4VN68"/>
<dbReference type="PANTHER" id="PTHR37845">
    <property type="entry name" value="SEQUENCE ORPHAN"/>
    <property type="match status" value="1"/>
</dbReference>
<dbReference type="GO" id="GO:0005739">
    <property type="term" value="C:mitochondrion"/>
    <property type="evidence" value="ECO:0007669"/>
    <property type="project" value="TreeGrafter"/>
</dbReference>
<dbReference type="Proteomes" id="UP000799429">
    <property type="component" value="Unassembled WGS sequence"/>
</dbReference>
<organism evidence="1 2">
    <name type="scientific">Patellaria atrata CBS 101060</name>
    <dbReference type="NCBI Taxonomy" id="1346257"/>
    <lineage>
        <taxon>Eukaryota</taxon>
        <taxon>Fungi</taxon>
        <taxon>Dikarya</taxon>
        <taxon>Ascomycota</taxon>
        <taxon>Pezizomycotina</taxon>
        <taxon>Dothideomycetes</taxon>
        <taxon>Dothideomycetes incertae sedis</taxon>
        <taxon>Patellariales</taxon>
        <taxon>Patellariaceae</taxon>
        <taxon>Patellaria</taxon>
    </lineage>
</organism>
<dbReference type="OrthoDB" id="275936at2759"/>
<keyword evidence="2" id="KW-1185">Reference proteome</keyword>
<evidence type="ECO:0008006" key="3">
    <source>
        <dbReference type="Google" id="ProtNLM"/>
    </source>
</evidence>
<gene>
    <name evidence="1" type="ORF">M501DRAFT_1001421</name>
</gene>
<evidence type="ECO:0000313" key="2">
    <source>
        <dbReference type="Proteomes" id="UP000799429"/>
    </source>
</evidence>
<comment type="caution">
    <text evidence="1">The sequence shown here is derived from an EMBL/GenBank/DDBJ whole genome shotgun (WGS) entry which is preliminary data.</text>
</comment>
<sequence length="322" mass="34444">MEERNTHPVAPPPGNAVTSIAFNAATLKQPIAATIPTVVPTPNVPKLTEWNTQHLGLRLGADVAAAASAGALVAPIISIIDRGIIENASGRNTLGASIKTSLATFLLRPHQFIFSKPFALIFMVYGGTYLTANTVDTITTTVSSSSSSTPYSAQHPSFTKFAATSTANLSLGLIKDRSYTRMFGAVNQAPRAVPLPTFALFTLRDCLTIFASFNLPPLIAPRLQLEKYHIPGFTKSLDQYFSSASAAQFLTPAAVQIVSTPLHLLGLDMYNRQHIGLAERMRKVTSEWGKSCLARVGRIVPAFGVGGVVNKNVRQSLMGGIH</sequence>
<accession>A0A9P4VN68</accession>
<proteinExistence type="predicted"/>
<reference evidence="1" key="1">
    <citation type="journal article" date="2020" name="Stud. Mycol.">
        <title>101 Dothideomycetes genomes: a test case for predicting lifestyles and emergence of pathogens.</title>
        <authorList>
            <person name="Haridas S."/>
            <person name="Albert R."/>
            <person name="Binder M."/>
            <person name="Bloem J."/>
            <person name="Labutti K."/>
            <person name="Salamov A."/>
            <person name="Andreopoulos B."/>
            <person name="Baker S."/>
            <person name="Barry K."/>
            <person name="Bills G."/>
            <person name="Bluhm B."/>
            <person name="Cannon C."/>
            <person name="Castanera R."/>
            <person name="Culley D."/>
            <person name="Daum C."/>
            <person name="Ezra D."/>
            <person name="Gonzalez J."/>
            <person name="Henrissat B."/>
            <person name="Kuo A."/>
            <person name="Liang C."/>
            <person name="Lipzen A."/>
            <person name="Lutzoni F."/>
            <person name="Magnuson J."/>
            <person name="Mondo S."/>
            <person name="Nolan M."/>
            <person name="Ohm R."/>
            <person name="Pangilinan J."/>
            <person name="Park H.-J."/>
            <person name="Ramirez L."/>
            <person name="Alfaro M."/>
            <person name="Sun H."/>
            <person name="Tritt A."/>
            <person name="Yoshinaga Y."/>
            <person name="Zwiers L.-H."/>
            <person name="Turgeon B."/>
            <person name="Goodwin S."/>
            <person name="Spatafora J."/>
            <person name="Crous P."/>
            <person name="Grigoriev I."/>
        </authorList>
    </citation>
    <scope>NUCLEOTIDE SEQUENCE</scope>
    <source>
        <strain evidence="1">CBS 101060</strain>
    </source>
</reference>